<gene>
    <name evidence="1" type="ORF">AB406_2332</name>
</gene>
<dbReference type="AlphaFoldDB" id="A0A1S7DVW7"/>
<name>A0A1S7DVW7_RIEAN</name>
<accession>A0A1S7DVW7</accession>
<proteinExistence type="predicted"/>
<dbReference type="Proteomes" id="UP000189883">
    <property type="component" value="Chromosome"/>
</dbReference>
<protein>
    <submittedName>
        <fullName evidence="1">Uncharacterized protein</fullName>
    </submittedName>
</protein>
<reference evidence="1 2" key="1">
    <citation type="submission" date="2015-06" db="EMBL/GenBank/DDBJ databases">
        <title>R. anatipestifer strain HXb2 is the most virulent strain so far, and the genome sequence would help us uncover the pathogenesis.</title>
        <authorList>
            <person name="Hu Q."/>
            <person name="Qi J."/>
            <person name="Bo H."/>
            <person name="Liu G."/>
            <person name="Tao M."/>
            <person name="Ding Y."/>
            <person name="Xue Y."/>
        </authorList>
    </citation>
    <scope>NUCLEOTIDE SEQUENCE [LARGE SCALE GENOMIC DNA]</scope>
    <source>
        <strain evidence="1 2">HXb2</strain>
    </source>
</reference>
<sequence>MNISAKLKVSASIPVTSPGCKTLSITILNTMRNLISILVIFLIILNSCADKNSEMKIESSTDKFIFFEPADLGAFGSKTRLIIYVKFDECGEWGGHEENFEVFSKRDKQFYVKYKRTKVDCDKVGELYGKPEFQQPDKELEFKLTEKNIIAINNYLSKLLKSKISERFPGHSGRNFGVMKSDSTLIIDVYDRSEENLKNYNTLLNSLKIEEVNYEY</sequence>
<organism evidence="1 2">
    <name type="scientific">Riemerella anatipestifer</name>
    <name type="common">Moraxella anatipestifer</name>
    <dbReference type="NCBI Taxonomy" id="34085"/>
    <lineage>
        <taxon>Bacteria</taxon>
        <taxon>Pseudomonadati</taxon>
        <taxon>Bacteroidota</taxon>
        <taxon>Flavobacteriia</taxon>
        <taxon>Flavobacteriales</taxon>
        <taxon>Weeksellaceae</taxon>
        <taxon>Riemerella</taxon>
    </lineage>
</organism>
<evidence type="ECO:0000313" key="1">
    <source>
        <dbReference type="EMBL" id="AQY23263.1"/>
    </source>
</evidence>
<dbReference type="EMBL" id="CP011859">
    <property type="protein sequence ID" value="AQY23263.1"/>
    <property type="molecule type" value="Genomic_DNA"/>
</dbReference>
<evidence type="ECO:0000313" key="2">
    <source>
        <dbReference type="Proteomes" id="UP000189883"/>
    </source>
</evidence>